<feature type="compositionally biased region" description="Low complexity" evidence="1">
    <location>
        <begin position="62"/>
        <end position="73"/>
    </location>
</feature>
<organism evidence="2">
    <name type="scientific">Nocardioides simplex</name>
    <name type="common">Arthrobacter simplex</name>
    <dbReference type="NCBI Taxonomy" id="2045"/>
    <lineage>
        <taxon>Bacteria</taxon>
        <taxon>Bacillati</taxon>
        <taxon>Actinomycetota</taxon>
        <taxon>Actinomycetes</taxon>
        <taxon>Propionibacteriales</taxon>
        <taxon>Nocardioidaceae</taxon>
        <taxon>Pimelobacter</taxon>
    </lineage>
</organism>
<feature type="compositionally biased region" description="Basic residues" evidence="1">
    <location>
        <begin position="74"/>
        <end position="98"/>
    </location>
</feature>
<evidence type="ECO:0000256" key="1">
    <source>
        <dbReference type="SAM" id="MobiDB-lite"/>
    </source>
</evidence>
<feature type="region of interest" description="Disordered" evidence="1">
    <location>
        <begin position="511"/>
        <end position="533"/>
    </location>
</feature>
<evidence type="ECO:0000313" key="2">
    <source>
        <dbReference type="EMBL" id="CAB07541.1"/>
    </source>
</evidence>
<reference evidence="2" key="2">
    <citation type="submission" date="1997-03" db="EMBL/GenBank/DDBJ databases">
        <title>Cloning, sequencing and characterization of the downstream region of KsdDI operon of Arthrobacter simplex.</title>
        <authorList>
            <person name="Dziadek J."/>
            <person name="Yamashita M."/>
            <person name="Murooka Y."/>
        </authorList>
    </citation>
    <scope>NUCLEOTIDE SEQUENCE</scope>
    <source>
        <strain evidence="2">IFO12069</strain>
    </source>
</reference>
<feature type="compositionally biased region" description="Low complexity" evidence="1">
    <location>
        <begin position="108"/>
        <end position="133"/>
    </location>
</feature>
<feature type="region of interest" description="Disordered" evidence="1">
    <location>
        <begin position="198"/>
        <end position="230"/>
    </location>
</feature>
<proteinExistence type="predicted"/>
<accession>O05089</accession>
<feature type="region of interest" description="Disordered" evidence="1">
    <location>
        <begin position="425"/>
        <end position="496"/>
    </location>
</feature>
<dbReference type="AlphaFoldDB" id="O05089"/>
<gene>
    <name evidence="2" type="primary">ORF2</name>
</gene>
<reference evidence="2" key="1">
    <citation type="journal article" date="1995" name="Mol. Microbiol.">
        <title>Molecular cloning, expression in Streptomyces lividans, and analysis of a gene cluster from Arthrobacter simplex encoding 3-ketosteroid-delta 1-dehydrogenase, 3-ketosteroid-delta 5-isomerase and a hypothetical regulatory protein.</title>
        <authorList>
            <person name="Molnar I."/>
            <person name="Choi K.P."/>
            <person name="Yamashita M."/>
            <person name="Murooka Y."/>
        </authorList>
    </citation>
    <scope>NUCLEOTIDE SEQUENCE</scope>
    <source>
        <strain evidence="2">IFO12069</strain>
    </source>
</reference>
<feature type="region of interest" description="Disordered" evidence="1">
    <location>
        <begin position="39"/>
        <end position="163"/>
    </location>
</feature>
<dbReference type="EMBL" id="Z93338">
    <property type="protein sequence ID" value="CAB07541.1"/>
    <property type="molecule type" value="Genomic_DNA"/>
</dbReference>
<name>O05089_NOCSI</name>
<sequence>MVAPAPRVAAPEDVARGVADRVEPLDRAAVGAQRTAELVGAEAAAVPRSLSTTLTAYRSPRSRGAQVRGSASRSGRRSSGRRRCCPGGSRRRCRRRHRVEPAQGRVNASSGRPAARASSARCRAGARSPRRTTPGGGPSAGRASRRARSCCGTTVEDQPHRADRVAGPVAAEHGLPEGHVVGRLVDEPAAVAVDHDRAGQRALGQQHLRRPAGQRGDGGEPPGLVHQRHSGAHLGGELDRVAGVALVAQAPVVEELGLVAVPHVHVVVEPAGREDDAPARGHGDPAAVALEHRADHPVALGDQLDQRGLAPDRDAGAQRAVEQPGRERLPAGQVVAADHHAADALSGAAQDARQALAGLARDQVHPLVVRTGDRHRDRCLDDARPQQRPGLAQHRRVERLALDAAPRGVAARQLRVVVGVAARPHQLERRRPPQHPDGLGAVPQERLPAGPSGRRHPPPPRGRSRRARACRASRASVSAGLAASRRRPERAVEPPTYSVFSTTRTWSPLLARAEGSGEPGARADDEQVHGGVGHDGVLSQVAALN</sequence>
<protein>
    <submittedName>
        <fullName evidence="2">Uncharacterized protein ORF2</fullName>
    </submittedName>
</protein>
<feature type="region of interest" description="Disordered" evidence="1">
    <location>
        <begin position="307"/>
        <end position="329"/>
    </location>
</feature>
<feature type="compositionally biased region" description="Basic residues" evidence="1">
    <location>
        <begin position="453"/>
        <end position="471"/>
    </location>
</feature>